<dbReference type="Gene3D" id="1.10.357.10">
    <property type="entry name" value="Tetracycline Repressor, domain 2"/>
    <property type="match status" value="1"/>
</dbReference>
<reference evidence="7" key="1">
    <citation type="submission" date="2016-10" db="EMBL/GenBank/DDBJ databases">
        <authorList>
            <person name="Varghese N."/>
            <person name="Submissions S."/>
        </authorList>
    </citation>
    <scope>NUCLEOTIDE SEQUENCE [LARGE SCALE GENOMIC DNA]</scope>
    <source>
        <strain evidence="7">DSM 22329</strain>
    </source>
</reference>
<dbReference type="InterPro" id="IPR001647">
    <property type="entry name" value="HTH_TetR"/>
</dbReference>
<dbReference type="PANTHER" id="PTHR47506:SF3">
    <property type="entry name" value="HTH-TYPE TRANSCRIPTIONAL REGULATOR LMRA"/>
    <property type="match status" value="1"/>
</dbReference>
<dbReference type="STRING" id="443156.SAMN04489867_1599"/>
<accession>A0A1H0QI51</accession>
<evidence type="ECO:0000256" key="3">
    <source>
        <dbReference type="ARBA" id="ARBA00023163"/>
    </source>
</evidence>
<protein>
    <submittedName>
        <fullName evidence="6">Regulatory protein, tetR family</fullName>
    </submittedName>
</protein>
<keyword evidence="7" id="KW-1185">Reference proteome</keyword>
<dbReference type="Proteomes" id="UP000199077">
    <property type="component" value="Chromosome I"/>
</dbReference>
<dbReference type="GO" id="GO:0003677">
    <property type="term" value="F:DNA binding"/>
    <property type="evidence" value="ECO:0007669"/>
    <property type="project" value="UniProtKB-KW"/>
</dbReference>
<name>A0A1H0QI51_9MICO</name>
<dbReference type="InterPro" id="IPR009057">
    <property type="entry name" value="Homeodomain-like_sf"/>
</dbReference>
<dbReference type="InterPro" id="IPR054156">
    <property type="entry name" value="YxaF_TetR_C"/>
</dbReference>
<evidence type="ECO:0000313" key="7">
    <source>
        <dbReference type="Proteomes" id="UP000199077"/>
    </source>
</evidence>
<evidence type="ECO:0000256" key="2">
    <source>
        <dbReference type="ARBA" id="ARBA00023125"/>
    </source>
</evidence>
<dbReference type="OrthoDB" id="4567939at2"/>
<keyword evidence="2" id="KW-0238">DNA-binding</keyword>
<feature type="domain" description="HTH tetR-type" evidence="4">
    <location>
        <begin position="16"/>
        <end position="58"/>
    </location>
</feature>
<gene>
    <name evidence="6" type="ORF">SAMN04489867_1599</name>
</gene>
<evidence type="ECO:0000259" key="5">
    <source>
        <dbReference type="Pfam" id="PF21993"/>
    </source>
</evidence>
<dbReference type="AlphaFoldDB" id="A0A1H0QI51"/>
<organism evidence="6 7">
    <name type="scientific">Pedococcus dokdonensis</name>
    <dbReference type="NCBI Taxonomy" id="443156"/>
    <lineage>
        <taxon>Bacteria</taxon>
        <taxon>Bacillati</taxon>
        <taxon>Actinomycetota</taxon>
        <taxon>Actinomycetes</taxon>
        <taxon>Micrococcales</taxon>
        <taxon>Intrasporangiaceae</taxon>
        <taxon>Pedococcus</taxon>
    </lineage>
</organism>
<dbReference type="SUPFAM" id="SSF46689">
    <property type="entry name" value="Homeodomain-like"/>
    <property type="match status" value="1"/>
</dbReference>
<dbReference type="EMBL" id="LT629711">
    <property type="protein sequence ID" value="SDP16429.1"/>
    <property type="molecule type" value="Genomic_DNA"/>
</dbReference>
<feature type="domain" description="Transcriptional regulator LmrA/YxaF-like C-terminal" evidence="5">
    <location>
        <begin position="86"/>
        <end position="184"/>
    </location>
</feature>
<dbReference type="SUPFAM" id="SSF48498">
    <property type="entry name" value="Tetracyclin repressor-like, C-terminal domain"/>
    <property type="match status" value="1"/>
</dbReference>
<evidence type="ECO:0000259" key="4">
    <source>
        <dbReference type="Pfam" id="PF00440"/>
    </source>
</evidence>
<evidence type="ECO:0000313" key="6">
    <source>
        <dbReference type="EMBL" id="SDP16429.1"/>
    </source>
</evidence>
<keyword evidence="1" id="KW-0805">Transcription regulation</keyword>
<dbReference type="PANTHER" id="PTHR47506">
    <property type="entry name" value="TRANSCRIPTIONAL REGULATORY PROTEIN"/>
    <property type="match status" value="1"/>
</dbReference>
<sequence>MTELERSPRQRMVYEAAQALREDGLAGASLRTVAARADAPRGSLQHYFPGGKDQLVTEALHWAGEFAAAQVRTYLATARRPTPSGMFDDLVRGWCRELEARQFARGCPVAASVADASHTNPEVRAAAASALATWQEPLRAGLRAMGVRPARAAAHATLMLAALEGGLVLARAEHDTRPLRVVARELAPVLDAAAP</sequence>
<dbReference type="InterPro" id="IPR036271">
    <property type="entry name" value="Tet_transcr_reg_TetR-rel_C_sf"/>
</dbReference>
<dbReference type="Pfam" id="PF00440">
    <property type="entry name" value="TetR_N"/>
    <property type="match status" value="1"/>
</dbReference>
<evidence type="ECO:0000256" key="1">
    <source>
        <dbReference type="ARBA" id="ARBA00023015"/>
    </source>
</evidence>
<dbReference type="RefSeq" id="WP_091783813.1">
    <property type="nucleotide sequence ID" value="NZ_LT629711.1"/>
</dbReference>
<keyword evidence="3" id="KW-0804">Transcription</keyword>
<proteinExistence type="predicted"/>
<dbReference type="Pfam" id="PF21993">
    <property type="entry name" value="TetR_C_13_2"/>
    <property type="match status" value="1"/>
</dbReference>